<feature type="region of interest" description="Disordered" evidence="1">
    <location>
        <begin position="30"/>
        <end position="51"/>
    </location>
</feature>
<reference evidence="2" key="1">
    <citation type="submission" date="2023-05" db="EMBL/GenBank/DDBJ databases">
        <title>Anaerotaeda fermentans gen. nov., sp. nov., a novel anaerobic planctomycete of the new family within the order Sedimentisphaerales isolated from Taman Peninsula, Russia.</title>
        <authorList>
            <person name="Khomyakova M.A."/>
            <person name="Merkel A.Y."/>
            <person name="Slobodkin A.I."/>
        </authorList>
    </citation>
    <scope>NUCLEOTIDE SEQUENCE</scope>
    <source>
        <strain evidence="2">M17dextr</strain>
    </source>
</reference>
<sequence>MNWRTDFLLAVSILGAANLSCHGPETGAASLRIGAESDTSSPTQGSLDMETPNAEIEARLLESKRSQESRIEKMRYQEELITLAGIVTSFL</sequence>
<evidence type="ECO:0000313" key="3">
    <source>
        <dbReference type="Proteomes" id="UP001431776"/>
    </source>
</evidence>
<dbReference type="AlphaFoldDB" id="A0AAW6U957"/>
<organism evidence="2 3">
    <name type="scientific">Anaerobaca lacustris</name>
    <dbReference type="NCBI Taxonomy" id="3044600"/>
    <lineage>
        <taxon>Bacteria</taxon>
        <taxon>Pseudomonadati</taxon>
        <taxon>Planctomycetota</taxon>
        <taxon>Phycisphaerae</taxon>
        <taxon>Sedimentisphaerales</taxon>
        <taxon>Anaerobacaceae</taxon>
        <taxon>Anaerobaca</taxon>
    </lineage>
</organism>
<feature type="compositionally biased region" description="Polar residues" evidence="1">
    <location>
        <begin position="37"/>
        <end position="46"/>
    </location>
</feature>
<gene>
    <name evidence="2" type="ORF">QJ522_21175</name>
</gene>
<keyword evidence="3" id="KW-1185">Reference proteome</keyword>
<dbReference type="Proteomes" id="UP001431776">
    <property type="component" value="Unassembled WGS sequence"/>
</dbReference>
<evidence type="ECO:0000313" key="2">
    <source>
        <dbReference type="EMBL" id="MDI6451588.1"/>
    </source>
</evidence>
<comment type="caution">
    <text evidence="2">The sequence shown here is derived from an EMBL/GenBank/DDBJ whole genome shotgun (WGS) entry which is preliminary data.</text>
</comment>
<protein>
    <submittedName>
        <fullName evidence="2">Uncharacterized protein</fullName>
    </submittedName>
</protein>
<evidence type="ECO:0000256" key="1">
    <source>
        <dbReference type="SAM" id="MobiDB-lite"/>
    </source>
</evidence>
<dbReference type="EMBL" id="JASCXX010000041">
    <property type="protein sequence ID" value="MDI6451588.1"/>
    <property type="molecule type" value="Genomic_DNA"/>
</dbReference>
<proteinExistence type="predicted"/>
<dbReference type="RefSeq" id="WP_349246998.1">
    <property type="nucleotide sequence ID" value="NZ_JASCXX010000041.1"/>
</dbReference>
<name>A0AAW6U957_9BACT</name>
<accession>A0AAW6U957</accession>